<keyword evidence="7 8" id="KW-0472">Membrane</keyword>
<evidence type="ECO:0000256" key="8">
    <source>
        <dbReference type="SAM" id="Phobius"/>
    </source>
</evidence>
<dbReference type="Pfam" id="PF10034">
    <property type="entry name" value="Dpy19"/>
    <property type="match status" value="1"/>
</dbReference>
<feature type="transmembrane region" description="Helical" evidence="8">
    <location>
        <begin position="240"/>
        <end position="260"/>
    </location>
</feature>
<dbReference type="KEGG" id="prel:PRELSG_0111900"/>
<dbReference type="OMA" id="YDNITEY"/>
<organism evidence="9 10">
    <name type="scientific">Plasmodium relictum</name>
    <dbReference type="NCBI Taxonomy" id="85471"/>
    <lineage>
        <taxon>Eukaryota</taxon>
        <taxon>Sar</taxon>
        <taxon>Alveolata</taxon>
        <taxon>Apicomplexa</taxon>
        <taxon>Aconoidasida</taxon>
        <taxon>Haemosporida</taxon>
        <taxon>Plasmodiidae</taxon>
        <taxon>Plasmodium</taxon>
        <taxon>Plasmodium (Haemamoeba)</taxon>
    </lineage>
</organism>
<feature type="transmembrane region" description="Helical" evidence="8">
    <location>
        <begin position="6"/>
        <end position="24"/>
    </location>
</feature>
<evidence type="ECO:0000313" key="9">
    <source>
        <dbReference type="EMBL" id="CRG98469.1"/>
    </source>
</evidence>
<dbReference type="OrthoDB" id="537915at2759"/>
<evidence type="ECO:0000256" key="6">
    <source>
        <dbReference type="ARBA" id="ARBA00022989"/>
    </source>
</evidence>
<keyword evidence="10" id="KW-1185">Reference proteome</keyword>
<evidence type="ECO:0000256" key="3">
    <source>
        <dbReference type="ARBA" id="ARBA00022676"/>
    </source>
</evidence>
<proteinExistence type="inferred from homology"/>
<keyword evidence="4" id="KW-0808">Transferase</keyword>
<dbReference type="InterPro" id="IPR018732">
    <property type="entry name" value="Dpy-19/Dpy-19-like"/>
</dbReference>
<dbReference type="RefSeq" id="XP_028531479.1">
    <property type="nucleotide sequence ID" value="XM_028679189.1"/>
</dbReference>
<comment type="subcellular location">
    <subcellularLocation>
        <location evidence="1">Membrane</location>
        <topology evidence="1">Multi-pass membrane protein</topology>
    </subcellularLocation>
</comment>
<keyword evidence="6 8" id="KW-1133">Transmembrane helix</keyword>
<accession>A0A1J1H112</accession>
<evidence type="ECO:0000313" key="10">
    <source>
        <dbReference type="Proteomes" id="UP000220158"/>
    </source>
</evidence>
<feature type="transmembrane region" description="Helical" evidence="8">
    <location>
        <begin position="431"/>
        <end position="450"/>
    </location>
</feature>
<evidence type="ECO:0000256" key="2">
    <source>
        <dbReference type="ARBA" id="ARBA00008744"/>
    </source>
</evidence>
<dbReference type="Proteomes" id="UP000220158">
    <property type="component" value="Chromosome 1"/>
</dbReference>
<dbReference type="GO" id="GO:0005637">
    <property type="term" value="C:nuclear inner membrane"/>
    <property type="evidence" value="ECO:0007669"/>
    <property type="project" value="TreeGrafter"/>
</dbReference>
<dbReference type="GeneID" id="39734369"/>
<dbReference type="VEuPathDB" id="PlasmoDB:PRELSG_0111900"/>
<comment type="similarity">
    <text evidence="2">Belongs to the dpy-19 family.</text>
</comment>
<reference evidence="9 10" key="1">
    <citation type="submission" date="2015-04" db="EMBL/GenBank/DDBJ databases">
        <authorList>
            <consortium name="Pathogen Informatics"/>
        </authorList>
    </citation>
    <scope>NUCLEOTIDE SEQUENCE [LARGE SCALE GENOMIC DNA]</scope>
    <source>
        <strain evidence="9 10">SGS1</strain>
    </source>
</reference>
<evidence type="ECO:0000256" key="7">
    <source>
        <dbReference type="ARBA" id="ARBA00023136"/>
    </source>
</evidence>
<keyword evidence="5 8" id="KW-0812">Transmembrane</keyword>
<dbReference type="AlphaFoldDB" id="A0A1J1H112"/>
<dbReference type="GO" id="GO:0000030">
    <property type="term" value="F:mannosyltransferase activity"/>
    <property type="evidence" value="ECO:0007669"/>
    <property type="project" value="TreeGrafter"/>
</dbReference>
<gene>
    <name evidence="9" type="ORF">PRELSG_0111900</name>
</gene>
<feature type="transmembrane region" description="Helical" evidence="8">
    <location>
        <begin position="493"/>
        <end position="515"/>
    </location>
</feature>
<name>A0A1J1H112_PLARL</name>
<evidence type="ECO:0000256" key="5">
    <source>
        <dbReference type="ARBA" id="ARBA00022692"/>
    </source>
</evidence>
<dbReference type="PANTHER" id="PTHR31488:SF1">
    <property type="entry name" value="C-MANNOSYLTRANSFERASE DPY19L1"/>
    <property type="match status" value="1"/>
</dbReference>
<feature type="transmembrane region" description="Helical" evidence="8">
    <location>
        <begin position="171"/>
        <end position="188"/>
    </location>
</feature>
<keyword evidence="3" id="KW-0328">Glycosyltransferase</keyword>
<evidence type="ECO:0000256" key="4">
    <source>
        <dbReference type="ARBA" id="ARBA00022679"/>
    </source>
</evidence>
<evidence type="ECO:0000256" key="1">
    <source>
        <dbReference type="ARBA" id="ARBA00004141"/>
    </source>
</evidence>
<feature type="transmembrane region" description="Helical" evidence="8">
    <location>
        <begin position="141"/>
        <end position="159"/>
    </location>
</feature>
<dbReference type="PANTHER" id="PTHR31488">
    <property type="entry name" value="DPY-19-LIKE 1, LIKE (H. SAPIENS)"/>
    <property type="match status" value="1"/>
</dbReference>
<feature type="transmembrane region" description="Helical" evidence="8">
    <location>
        <begin position="361"/>
        <end position="380"/>
    </location>
</feature>
<feature type="transmembrane region" description="Helical" evidence="8">
    <location>
        <begin position="535"/>
        <end position="553"/>
    </location>
</feature>
<protein>
    <submittedName>
        <fullName evidence="9">Uncharacterized protein</fullName>
    </submittedName>
</protein>
<feature type="transmembrane region" description="Helical" evidence="8">
    <location>
        <begin position="208"/>
        <end position="228"/>
    </location>
</feature>
<feature type="transmembrane region" description="Helical" evidence="8">
    <location>
        <begin position="470"/>
        <end position="487"/>
    </location>
</feature>
<sequence>MEKCKVKLSLISVLVCFLVFITFYKRYRYDFYRKYDEQKILLYSEEAFYFSFYDDLIKANTYKEGLNLLIKDNRSEYPDTINAVKRFNIYPEIILGTIWRILNLKSFFTTPFNFYSYAAILSQAASVSVLFFFSVYIGKSYFSGIIFLMLFFSCFREKFIIRLSAFSLRENFASVYMWCNILLLYIILKEKHNSFFKYLCLFFSSFYFFIFWQFSVFASLTHIIALFIVELLEYKISKKLNYILLTFFSSYILSVIVTFFPRYLLYTYFPFVLIAIIVTNILFNNLYEKKKVNSDENCENNLDYLNKDKCEDPNLDKKVRNRKKYKDGEEIKNVINSENEKSDTDNLIKRRYNLLQKVKTILRKGLTSLFIFFILRLLVIHQEKDDSHVLTLLKVRLNLANHNFDSMIYSLGTEFNPFAKFMFKMLKDSALYDYIILSSIIVLIYNINYLTYTYRGRKKFFNYEILESQFIFLIIQLLFYVLLMVIISRLRVLALPLLCLFGSLVGSPSVLSDLYSFTKINFSCSRSSKFGLSKIVIYTFCLLGCFYPFMKYFPKYEYLNMLENEPLNLHKNIDLINWLKKNVKENEPIMADIPTSSFLRSSTNFKLILHPQYEDASLRKRIQDFYMLSACLPFSDAKRYFYEKYKIRYFVSSIYRCASSGSDINIFSISDKVDSNYAKCNNKNSMRFCSRILYDNKNYKTLFRNGKYSVIYFNPEIIEDNSPYEMFNQLKYSDIKYYEPWINECKRTDDKCALHIAEVARSTLDLLGYRMISSTLYKYVENNYLDKDVDLIYHLGEYYDFDLKDTKKANELYRKAVDLIIKDKDDLSSYITGQVPFVSLPRKIFIISSYIYFLVELKLYKNEEDLFILYKNINDFVETILFALDNGYYYEKLKLDVSNEKEKIVKRYIYEKDLDTLVELLCHNSTYIYQSRKENPQYVYIYKNLWNLIKRISYLNECVIQNFHIFEKRQINFLDYLKFFYVYR</sequence>
<feature type="transmembrane region" description="Helical" evidence="8">
    <location>
        <begin position="266"/>
        <end position="283"/>
    </location>
</feature>
<dbReference type="EMBL" id="LN835296">
    <property type="protein sequence ID" value="CRG98469.1"/>
    <property type="molecule type" value="Genomic_DNA"/>
</dbReference>